<evidence type="ECO:0000313" key="1">
    <source>
        <dbReference type="EMBL" id="MZI92665.1"/>
    </source>
</evidence>
<sequence length="91" mass="10345">MTMYDDLQRFNSKIDGQNVSFKTFNSQDVFSFLDTSSPIFLQIKNMKNSNNELSECNNDITSITGINAEDAYIKLTSKRKASIFDSLSKNN</sequence>
<accession>A0A7X4RTW1</accession>
<dbReference type="RefSeq" id="WP_161153965.1">
    <property type="nucleotide sequence ID" value="NZ_WEKT01000006.1"/>
</dbReference>
<organism evidence="1 2">
    <name type="scientific">Vibrio eleionomae</name>
    <dbReference type="NCBI Taxonomy" id="2653505"/>
    <lineage>
        <taxon>Bacteria</taxon>
        <taxon>Pseudomonadati</taxon>
        <taxon>Pseudomonadota</taxon>
        <taxon>Gammaproteobacteria</taxon>
        <taxon>Vibrionales</taxon>
        <taxon>Vibrionaceae</taxon>
        <taxon>Vibrio</taxon>
    </lineage>
</organism>
<name>A0A7X4RTW1_9VIBR</name>
<proteinExistence type="predicted"/>
<comment type="caution">
    <text evidence="1">The sequence shown here is derived from an EMBL/GenBank/DDBJ whole genome shotgun (WGS) entry which is preliminary data.</text>
</comment>
<dbReference type="Proteomes" id="UP000462621">
    <property type="component" value="Unassembled WGS sequence"/>
</dbReference>
<evidence type="ECO:0000313" key="2">
    <source>
        <dbReference type="Proteomes" id="UP000462621"/>
    </source>
</evidence>
<protein>
    <submittedName>
        <fullName evidence="1">Uncharacterized protein</fullName>
    </submittedName>
</protein>
<keyword evidence="2" id="KW-1185">Reference proteome</keyword>
<gene>
    <name evidence="1" type="ORF">F9817_05560</name>
</gene>
<dbReference type="EMBL" id="WEKT01000006">
    <property type="protein sequence ID" value="MZI92665.1"/>
    <property type="molecule type" value="Genomic_DNA"/>
</dbReference>
<reference evidence="1 2" key="1">
    <citation type="submission" date="2019-10" db="EMBL/GenBank/DDBJ databases">
        <title>Vibrio sp. nov. isolated from a shrimp pond.</title>
        <authorList>
            <person name="Gomez-Gil B."/>
            <person name="Enciso-Ibarra J."/>
            <person name="Enciso-Ibarra K."/>
            <person name="Bolan-Mejia C."/>
        </authorList>
    </citation>
    <scope>NUCLEOTIDE SEQUENCE [LARGE SCALE GENOMIC DNA]</scope>
    <source>
        <strain evidence="1 2">CAIM 722</strain>
    </source>
</reference>
<dbReference type="AlphaFoldDB" id="A0A7X4RTW1"/>